<dbReference type="InterPro" id="IPR039426">
    <property type="entry name" value="TonB-dep_rcpt-like"/>
</dbReference>
<gene>
    <name evidence="16" type="primary">cirA</name>
    <name evidence="16" type="ORF">ALFOR1_31540</name>
</gene>
<keyword evidence="13" id="KW-0732">Signal</keyword>
<evidence type="ECO:0000256" key="11">
    <source>
        <dbReference type="PROSITE-ProRule" id="PRU01360"/>
    </source>
</evidence>
<keyword evidence="8 12" id="KW-0798">TonB box</keyword>
<evidence type="ECO:0000256" key="1">
    <source>
        <dbReference type="ARBA" id="ARBA00004571"/>
    </source>
</evidence>
<dbReference type="InterPro" id="IPR012910">
    <property type="entry name" value="Plug_dom"/>
</dbReference>
<evidence type="ECO:0000256" key="8">
    <source>
        <dbReference type="ARBA" id="ARBA00023077"/>
    </source>
</evidence>
<keyword evidence="4" id="KW-0410">Iron transport</keyword>
<evidence type="ECO:0000256" key="3">
    <source>
        <dbReference type="ARBA" id="ARBA00022452"/>
    </source>
</evidence>
<keyword evidence="5 11" id="KW-0812">Transmembrane</keyword>
<dbReference type="Pfam" id="PF07715">
    <property type="entry name" value="Plug"/>
    <property type="match status" value="1"/>
</dbReference>
<proteinExistence type="inferred from homology"/>
<keyword evidence="10 11" id="KW-0998">Cell outer membrane</keyword>
<evidence type="ECO:0000256" key="4">
    <source>
        <dbReference type="ARBA" id="ARBA00022496"/>
    </source>
</evidence>
<evidence type="ECO:0000256" key="5">
    <source>
        <dbReference type="ARBA" id="ARBA00022692"/>
    </source>
</evidence>
<evidence type="ECO:0000259" key="14">
    <source>
        <dbReference type="Pfam" id="PF00593"/>
    </source>
</evidence>
<evidence type="ECO:0000313" key="17">
    <source>
        <dbReference type="Proteomes" id="UP000509458"/>
    </source>
</evidence>
<dbReference type="RefSeq" id="WP_179983891.1">
    <property type="nucleotide sequence ID" value="NZ_LR812090.1"/>
</dbReference>
<dbReference type="EMBL" id="LR812090">
    <property type="protein sequence ID" value="CAB9494546.1"/>
    <property type="molecule type" value="Genomic_DNA"/>
</dbReference>
<protein>
    <submittedName>
        <fullName evidence="16">Colicin I receptor</fullName>
    </submittedName>
</protein>
<dbReference type="InterPro" id="IPR000531">
    <property type="entry name" value="Beta-barrel_TonB"/>
</dbReference>
<keyword evidence="2 11" id="KW-0813">Transport</keyword>
<dbReference type="SUPFAM" id="SSF56935">
    <property type="entry name" value="Porins"/>
    <property type="match status" value="1"/>
</dbReference>
<evidence type="ECO:0000313" key="16">
    <source>
        <dbReference type="EMBL" id="CAB9494546.1"/>
    </source>
</evidence>
<feature type="signal peptide" evidence="13">
    <location>
        <begin position="1"/>
        <end position="26"/>
    </location>
</feature>
<dbReference type="PANTHER" id="PTHR32552:SF81">
    <property type="entry name" value="TONB-DEPENDENT OUTER MEMBRANE RECEPTOR"/>
    <property type="match status" value="1"/>
</dbReference>
<evidence type="ECO:0000256" key="6">
    <source>
        <dbReference type="ARBA" id="ARBA00023004"/>
    </source>
</evidence>
<feature type="domain" description="TonB-dependent receptor plug" evidence="15">
    <location>
        <begin position="53"/>
        <end position="160"/>
    </location>
</feature>
<evidence type="ECO:0000256" key="13">
    <source>
        <dbReference type="SAM" id="SignalP"/>
    </source>
</evidence>
<keyword evidence="9 11" id="KW-0472">Membrane</keyword>
<dbReference type="Proteomes" id="UP000509458">
    <property type="component" value="Chromosome"/>
</dbReference>
<evidence type="ECO:0000259" key="15">
    <source>
        <dbReference type="Pfam" id="PF07715"/>
    </source>
</evidence>
<evidence type="ECO:0000256" key="10">
    <source>
        <dbReference type="ARBA" id="ARBA00023237"/>
    </source>
</evidence>
<comment type="similarity">
    <text evidence="11 12">Belongs to the TonB-dependent receptor family.</text>
</comment>
<evidence type="ECO:0000256" key="12">
    <source>
        <dbReference type="RuleBase" id="RU003357"/>
    </source>
</evidence>
<dbReference type="InterPro" id="IPR037066">
    <property type="entry name" value="Plug_dom_sf"/>
</dbReference>
<dbReference type="PANTHER" id="PTHR32552">
    <property type="entry name" value="FERRICHROME IRON RECEPTOR-RELATED"/>
    <property type="match status" value="1"/>
</dbReference>
<dbReference type="InterPro" id="IPR036942">
    <property type="entry name" value="Beta-barrel_TonB_sf"/>
</dbReference>
<dbReference type="Gene3D" id="2.40.170.20">
    <property type="entry name" value="TonB-dependent receptor, beta-barrel domain"/>
    <property type="match status" value="1"/>
</dbReference>
<keyword evidence="16" id="KW-0675">Receptor</keyword>
<dbReference type="Gene3D" id="2.170.130.10">
    <property type="entry name" value="TonB-dependent receptor, plug domain"/>
    <property type="match status" value="1"/>
</dbReference>
<comment type="subcellular location">
    <subcellularLocation>
        <location evidence="1 11">Cell outer membrane</location>
        <topology evidence="1 11">Multi-pass membrane protein</topology>
    </subcellularLocation>
</comment>
<feature type="chain" id="PRO_5029593027" evidence="13">
    <location>
        <begin position="27"/>
        <end position="842"/>
    </location>
</feature>
<name>A0A6T9Y2N7_ALTMA</name>
<dbReference type="PROSITE" id="PS52016">
    <property type="entry name" value="TONB_DEPENDENT_REC_3"/>
    <property type="match status" value="1"/>
</dbReference>
<sequence>MKGVSTKNALLFAGFSLSLVAQSVSAQEAKQPEKEEKDVEVILVSAQKREQALKEVPVSIEVIQGDLLERYNVQDGFDLIKYLPGFGIDDSTEIRTTTLKTRGIGTFTNSIGLQSSNLVVIDGEVLPRQSMLNLSVSDLQRVEALRGPQGTLFGQNTSTGLLHYVTKKPNLAEFGGKARLEITEDNGVEVSGHVNAPISDNWAMRVNAQYETIDGWIENTMPGVDDYDIGEVDAYGLRGQLLYDNGEDLEVLFRTEHSERETNCCAFTRIGGINPDFGPRPIINVRDDGTIEGTTYNRVNPESFFEEAGNPVTARNPEANFGETTNSGASVEVNYDLDTELTLSYISSYRDFELLNSSGFFTVNFPVERSAFGGNESVEVIQQELRLSSFGNDKLDWIVGLFYHDTKGQRSETRDGCIAGRRGLIENGVLAGCYSGPSTNAFLANYAETGIDDRSLLEPSRLLNGGDFTTQFTNYAIFGQLEYQITDDLDATFGFRALKEEGEATFSRTDLRTPQDGVGLDTYEEVFARALQDESLFINRTEPTKFSDSDTHVIYKAVLGYDFTDDIRGYVNYSTGYKGSSYFVTSNTNPDDVDNFPTKPEQSTNFEIGVRSSFLDNRLLFNFTYFDMRVEDYQVRAVRIIDEDEGNTFAGYVNAEEARSHGFEADMILDITESLRFITSYANYEAVYEDFSNAPVNCPRSGNDRSGGNLADRCSEVAGAPRLDLSGLPFPNNAEEQFLGTLEQKYELGSWDGNVRIVYRYEGEATQTVNELAFDQRSNPSYGIWDAFFGIGKDNLRFNVFVRNVLDKEYTTRRNTNTEGFGSGFYPRDYSRFIGGSVTYTF</sequence>
<evidence type="ECO:0000256" key="9">
    <source>
        <dbReference type="ARBA" id="ARBA00023136"/>
    </source>
</evidence>
<dbReference type="AlphaFoldDB" id="A0A6T9Y2N7"/>
<dbReference type="GO" id="GO:0006826">
    <property type="term" value="P:iron ion transport"/>
    <property type="evidence" value="ECO:0007669"/>
    <property type="project" value="UniProtKB-KW"/>
</dbReference>
<evidence type="ECO:0000256" key="2">
    <source>
        <dbReference type="ARBA" id="ARBA00022448"/>
    </source>
</evidence>
<keyword evidence="6" id="KW-0408">Iron</keyword>
<organism evidence="16 17">
    <name type="scientific">Alteromonas macleodii</name>
    <name type="common">Pseudoalteromonas macleodii</name>
    <dbReference type="NCBI Taxonomy" id="28108"/>
    <lineage>
        <taxon>Bacteria</taxon>
        <taxon>Pseudomonadati</taxon>
        <taxon>Pseudomonadota</taxon>
        <taxon>Gammaproteobacteria</taxon>
        <taxon>Alteromonadales</taxon>
        <taxon>Alteromonadaceae</taxon>
        <taxon>Alteromonas/Salinimonas group</taxon>
        <taxon>Alteromonas</taxon>
    </lineage>
</organism>
<reference evidence="16 17" key="1">
    <citation type="submission" date="2020-06" db="EMBL/GenBank/DDBJ databases">
        <authorList>
            <person name="Duchaud E."/>
        </authorList>
    </citation>
    <scope>NUCLEOTIDE SEQUENCE [LARGE SCALE GENOMIC DNA]</scope>
    <source>
        <strain evidence="16">Alteromonas fortis</strain>
    </source>
</reference>
<dbReference type="GO" id="GO:0009279">
    <property type="term" value="C:cell outer membrane"/>
    <property type="evidence" value="ECO:0007669"/>
    <property type="project" value="UniProtKB-SubCell"/>
</dbReference>
<keyword evidence="3 11" id="KW-1134">Transmembrane beta strand</keyword>
<accession>A0A6T9Y2N7</accession>
<feature type="domain" description="TonB-dependent receptor-like beta-barrel" evidence="14">
    <location>
        <begin position="290"/>
        <end position="805"/>
    </location>
</feature>
<evidence type="ECO:0000256" key="7">
    <source>
        <dbReference type="ARBA" id="ARBA00023065"/>
    </source>
</evidence>
<dbReference type="Pfam" id="PF00593">
    <property type="entry name" value="TonB_dep_Rec_b-barrel"/>
    <property type="match status" value="1"/>
</dbReference>
<keyword evidence="7" id="KW-0406">Ion transport</keyword>